<gene>
    <name evidence="3 4" type="primary">yacG</name>
    <name evidence="4" type="ORF">NE863_01130</name>
    <name evidence="5" type="ORF">P4B07_01120</name>
</gene>
<dbReference type="RefSeq" id="WP_051659366.1">
    <property type="nucleotide sequence ID" value="NZ_CP015880.1"/>
</dbReference>
<protein>
    <recommendedName>
        <fullName evidence="3">DNA gyrase inhibitor YacG</fullName>
    </recommendedName>
</protein>
<evidence type="ECO:0000256" key="3">
    <source>
        <dbReference type="HAMAP-Rule" id="MF_00649"/>
    </source>
</evidence>
<dbReference type="Proteomes" id="UP001214094">
    <property type="component" value="Chromosome"/>
</dbReference>
<dbReference type="HAMAP" id="MF_00649">
    <property type="entry name" value="DNA_gyrase_inhibitor_YacG"/>
    <property type="match status" value="1"/>
</dbReference>
<dbReference type="Pfam" id="PF03884">
    <property type="entry name" value="YacG"/>
    <property type="match status" value="1"/>
</dbReference>
<feature type="binding site" evidence="3">
    <location>
        <position position="33"/>
    </location>
    <ligand>
        <name>Zn(2+)</name>
        <dbReference type="ChEBI" id="CHEBI:29105"/>
    </ligand>
</feature>
<dbReference type="GO" id="GO:0006355">
    <property type="term" value="P:regulation of DNA-templated transcription"/>
    <property type="evidence" value="ECO:0007669"/>
    <property type="project" value="InterPro"/>
</dbReference>
<evidence type="ECO:0000256" key="2">
    <source>
        <dbReference type="ARBA" id="ARBA00022833"/>
    </source>
</evidence>
<dbReference type="PANTHER" id="PTHR36150">
    <property type="entry name" value="DNA GYRASE INHIBITOR YACG"/>
    <property type="match status" value="1"/>
</dbReference>
<proteinExistence type="inferred from homology"/>
<evidence type="ECO:0000256" key="1">
    <source>
        <dbReference type="ARBA" id="ARBA00022723"/>
    </source>
</evidence>
<dbReference type="SUPFAM" id="SSF57716">
    <property type="entry name" value="Glucocorticoid receptor-like (DNA-binding domain)"/>
    <property type="match status" value="1"/>
</dbReference>
<dbReference type="EMBL" id="CP121308">
    <property type="protein sequence ID" value="WFP91009.1"/>
    <property type="molecule type" value="Genomic_DNA"/>
</dbReference>
<feature type="binding site" evidence="3">
    <location>
        <position position="36"/>
    </location>
    <ligand>
        <name>Zn(2+)</name>
        <dbReference type="ChEBI" id="CHEBI:29105"/>
    </ligand>
</feature>
<evidence type="ECO:0000313" key="4">
    <source>
        <dbReference type="EMBL" id="USJ23625.1"/>
    </source>
</evidence>
<dbReference type="NCBIfam" id="NF002362">
    <property type="entry name" value="PRK01343.1"/>
    <property type="match status" value="1"/>
</dbReference>
<dbReference type="AlphaFoldDB" id="A0A9Q8Y6Y0"/>
<dbReference type="GO" id="GO:0008657">
    <property type="term" value="F:DNA topoisomerase type II (double strand cut, ATP-hydrolyzing) inhibitor activity"/>
    <property type="evidence" value="ECO:0007669"/>
    <property type="project" value="UniProtKB-UniRule"/>
</dbReference>
<reference evidence="5 7" key="2">
    <citation type="submission" date="2023-03" db="EMBL/GenBank/DDBJ databases">
        <title>Comparative genome and transcriptome analysis combination mining strategies for increasing vitamin B12 production of Ensifer adhaerens strain.</title>
        <authorList>
            <person name="Yongheng L."/>
        </authorList>
    </citation>
    <scope>NUCLEOTIDE SEQUENCE [LARGE SCALE GENOMIC DNA]</scope>
    <source>
        <strain evidence="5 7">Casida A-T305</strain>
    </source>
</reference>
<evidence type="ECO:0000313" key="7">
    <source>
        <dbReference type="Proteomes" id="UP001214094"/>
    </source>
</evidence>
<accession>A0A9Q8Y6Y0</accession>
<comment type="cofactor">
    <cofactor evidence="3">
        <name>Zn(2+)</name>
        <dbReference type="ChEBI" id="CHEBI:29105"/>
    </cofactor>
    <text evidence="3">Binds 1 zinc ion.</text>
</comment>
<keyword evidence="2 3" id="KW-0862">Zinc</keyword>
<name>A0A9Q8Y6Y0_ENSAD</name>
<dbReference type="EMBL" id="CP098807">
    <property type="protein sequence ID" value="USJ23625.1"/>
    <property type="molecule type" value="Genomic_DNA"/>
</dbReference>
<organism evidence="4 6">
    <name type="scientific">Ensifer adhaerens</name>
    <name type="common">Sinorhizobium morelense</name>
    <dbReference type="NCBI Taxonomy" id="106592"/>
    <lineage>
        <taxon>Bacteria</taxon>
        <taxon>Pseudomonadati</taxon>
        <taxon>Pseudomonadota</taxon>
        <taxon>Alphaproteobacteria</taxon>
        <taxon>Hyphomicrobiales</taxon>
        <taxon>Rhizobiaceae</taxon>
        <taxon>Sinorhizobium/Ensifer group</taxon>
        <taxon>Ensifer</taxon>
    </lineage>
</organism>
<dbReference type="GO" id="GO:0008270">
    <property type="term" value="F:zinc ion binding"/>
    <property type="evidence" value="ECO:0007669"/>
    <property type="project" value="UniProtKB-UniRule"/>
</dbReference>
<dbReference type="PANTHER" id="PTHR36150:SF1">
    <property type="entry name" value="DNA GYRASE INHIBITOR YACG"/>
    <property type="match status" value="1"/>
</dbReference>
<evidence type="ECO:0000313" key="6">
    <source>
        <dbReference type="Proteomes" id="UP001055460"/>
    </source>
</evidence>
<dbReference type="Proteomes" id="UP001055460">
    <property type="component" value="Chromosome"/>
</dbReference>
<comment type="function">
    <text evidence="3">Inhibits all the catalytic activities of DNA gyrase by preventing its interaction with DNA. Acts by binding directly to the C-terminal domain of GyrB, which probably disrupts DNA binding by the gyrase.</text>
</comment>
<keyword evidence="7" id="KW-1185">Reference proteome</keyword>
<dbReference type="Gene3D" id="3.30.50.10">
    <property type="entry name" value="Erythroid Transcription Factor GATA-1, subunit A"/>
    <property type="match status" value="1"/>
</dbReference>
<dbReference type="OrthoDB" id="9809663at2"/>
<sequence>MTCTIVGWKAERVTDETKKSASNVAPLRAPRPCPECGRPSHREHYPFCSDRCRNVDLNRWLSGSYAIPVADDEAKADDGDDR</sequence>
<keyword evidence="1 3" id="KW-0479">Metal-binding</keyword>
<comment type="subunit">
    <text evidence="3">Interacts with GyrB.</text>
</comment>
<evidence type="ECO:0000313" key="5">
    <source>
        <dbReference type="EMBL" id="WFP91009.1"/>
    </source>
</evidence>
<dbReference type="InterPro" id="IPR005584">
    <property type="entry name" value="DNA_gyrase_inhibitor_YacG"/>
</dbReference>
<comment type="similarity">
    <text evidence="3">Belongs to the DNA gyrase inhibitor YacG family.</text>
</comment>
<feature type="binding site" evidence="3">
    <location>
        <position position="48"/>
    </location>
    <ligand>
        <name>Zn(2+)</name>
        <dbReference type="ChEBI" id="CHEBI:29105"/>
    </ligand>
</feature>
<dbReference type="InterPro" id="IPR013088">
    <property type="entry name" value="Znf_NHR/GATA"/>
</dbReference>
<feature type="binding site" evidence="3">
    <location>
        <position position="52"/>
    </location>
    <ligand>
        <name>Zn(2+)</name>
        <dbReference type="ChEBI" id="CHEBI:29105"/>
    </ligand>
</feature>
<reference evidence="4" key="1">
    <citation type="submission" date="2022-06" db="EMBL/GenBank/DDBJ databases">
        <title>Physiological and biochemical characterization and genomic elucidation of a strain of the genus Ensifer adhaerens M8 that combines arsenic oxidation and chromium reduction.</title>
        <authorList>
            <person name="Li X."/>
            <person name="Yu c."/>
        </authorList>
    </citation>
    <scope>NUCLEOTIDE SEQUENCE</scope>
    <source>
        <strain evidence="4">M8</strain>
    </source>
</reference>
<dbReference type="KEGG" id="eah:FA04_01135"/>
<dbReference type="GeneID" id="29520470"/>